<evidence type="ECO:0000256" key="6">
    <source>
        <dbReference type="ARBA" id="ARBA00023040"/>
    </source>
</evidence>
<name>N1QJK4_SPHMS</name>
<dbReference type="OrthoDB" id="2874149at2759"/>
<feature type="transmembrane region" description="Helical" evidence="11">
    <location>
        <begin position="31"/>
        <end position="55"/>
    </location>
</feature>
<sequence length="356" mass="39757">YSRAMLFGTFSLLVAALIFPPLTWHFRNRNVGATVLVACAFYANLISFVNAMIWHNDDPTTWFSGTGLCDVEVKLQSYTMAALPAAISCILRALARVMDTERSTWGMTKTQKRRGYAIDLICCVALPLLQMPGSWIVQPFRYYVFGITGCHPALSISWPMLLLVMLQPLLWTLLAVYYSVLVVTRLIRYRLQFHSILANNQTTKSRFLRLYILCAICAFGYLPLHIYLIYTTIAQGFGPFSWKEVHHPTAYDWSAMVAAPTHGQITYDGFVWLAGGVVIFLIFGLGKDAVRMYRDGLLACGAGRIWPGLRHGSPRTSAAASTMTSMSSRARMLFSKRKNSVATTSSGTMDSFDSTT</sequence>
<evidence type="ECO:0000256" key="11">
    <source>
        <dbReference type="SAM" id="Phobius"/>
    </source>
</evidence>
<feature type="transmembrane region" description="Helical" evidence="11">
    <location>
        <begin position="208"/>
        <end position="230"/>
    </location>
</feature>
<reference evidence="12 13" key="1">
    <citation type="journal article" date="2012" name="PLoS Pathog.">
        <title>Diverse lifestyles and strategies of plant pathogenesis encoded in the genomes of eighteen Dothideomycetes fungi.</title>
        <authorList>
            <person name="Ohm R.A."/>
            <person name="Feau N."/>
            <person name="Henrissat B."/>
            <person name="Schoch C.L."/>
            <person name="Horwitz B.A."/>
            <person name="Barry K.W."/>
            <person name="Condon B.J."/>
            <person name="Copeland A.C."/>
            <person name="Dhillon B."/>
            <person name="Glaser F."/>
            <person name="Hesse C.N."/>
            <person name="Kosti I."/>
            <person name="LaButti K."/>
            <person name="Lindquist E.A."/>
            <person name="Lucas S."/>
            <person name="Salamov A.A."/>
            <person name="Bradshaw R.E."/>
            <person name="Ciuffetti L."/>
            <person name="Hamelin R.C."/>
            <person name="Kema G.H.J."/>
            <person name="Lawrence C."/>
            <person name="Scott J.A."/>
            <person name="Spatafora J.W."/>
            <person name="Turgeon B.G."/>
            <person name="de Wit P.J.G.M."/>
            <person name="Zhong S."/>
            <person name="Goodwin S.B."/>
            <person name="Grigoriev I.V."/>
        </authorList>
    </citation>
    <scope>NUCLEOTIDE SEQUENCE [LARGE SCALE GENOMIC DNA]</scope>
    <source>
        <strain evidence="12 13">SO2202</strain>
    </source>
</reference>
<keyword evidence="13" id="KW-1185">Reference proteome</keyword>
<keyword evidence="6" id="KW-0297">G-protein coupled receptor</keyword>
<dbReference type="InterPro" id="IPR001499">
    <property type="entry name" value="GPCR_STE3"/>
</dbReference>
<dbReference type="EMBL" id="KB456265">
    <property type="protein sequence ID" value="EMF11985.1"/>
    <property type="molecule type" value="Genomic_DNA"/>
</dbReference>
<dbReference type="PRINTS" id="PR00899">
    <property type="entry name" value="GPCRSTE3"/>
</dbReference>
<feature type="transmembrane region" description="Helical" evidence="11">
    <location>
        <begin position="116"/>
        <end position="136"/>
    </location>
</feature>
<keyword evidence="4 11" id="KW-0812">Transmembrane</keyword>
<evidence type="ECO:0000313" key="13">
    <source>
        <dbReference type="Proteomes" id="UP000016931"/>
    </source>
</evidence>
<dbReference type="PANTHER" id="PTHR28097:SF1">
    <property type="entry name" value="PHEROMONE A FACTOR RECEPTOR"/>
    <property type="match status" value="1"/>
</dbReference>
<dbReference type="Pfam" id="PF02076">
    <property type="entry name" value="STE3"/>
    <property type="match status" value="1"/>
</dbReference>
<dbReference type="GO" id="GO:0004932">
    <property type="term" value="F:mating-type factor pheromone receptor activity"/>
    <property type="evidence" value="ECO:0007669"/>
    <property type="project" value="InterPro"/>
</dbReference>
<evidence type="ECO:0000256" key="8">
    <source>
        <dbReference type="ARBA" id="ARBA00023170"/>
    </source>
</evidence>
<feature type="non-terminal residue" evidence="12">
    <location>
        <position position="1"/>
    </location>
</feature>
<dbReference type="AlphaFoldDB" id="N1QJK4"/>
<feature type="non-terminal residue" evidence="12">
    <location>
        <position position="356"/>
    </location>
</feature>
<keyword evidence="9" id="KW-0807">Transducer</keyword>
<feature type="transmembrane region" description="Helical" evidence="11">
    <location>
        <begin position="156"/>
        <end position="187"/>
    </location>
</feature>
<protein>
    <submittedName>
        <fullName evidence="12">Fungal pheromone STE3G-protein-coupled receptor</fullName>
    </submittedName>
</protein>
<accession>N1QJK4</accession>
<keyword evidence="8 12" id="KW-0675">Receptor</keyword>
<keyword evidence="7 11" id="KW-0472">Membrane</keyword>
<evidence type="ECO:0000256" key="4">
    <source>
        <dbReference type="ARBA" id="ARBA00022692"/>
    </source>
</evidence>
<keyword evidence="5 11" id="KW-1133">Transmembrane helix</keyword>
<dbReference type="RefSeq" id="XP_016760106.1">
    <property type="nucleotide sequence ID" value="XM_016910361.1"/>
</dbReference>
<evidence type="ECO:0000256" key="1">
    <source>
        <dbReference type="ARBA" id="ARBA00004141"/>
    </source>
</evidence>
<comment type="similarity">
    <text evidence="2">Belongs to the G-protein coupled receptor 4 family.</text>
</comment>
<evidence type="ECO:0000256" key="3">
    <source>
        <dbReference type="ARBA" id="ARBA00022507"/>
    </source>
</evidence>
<evidence type="ECO:0000256" key="7">
    <source>
        <dbReference type="ARBA" id="ARBA00023136"/>
    </source>
</evidence>
<feature type="transmembrane region" description="Helical" evidence="11">
    <location>
        <begin position="269"/>
        <end position="286"/>
    </location>
</feature>
<dbReference type="GO" id="GO:0000750">
    <property type="term" value="P:pheromone-dependent signal transduction involved in conjugation with cellular fusion"/>
    <property type="evidence" value="ECO:0007669"/>
    <property type="project" value="TreeGrafter"/>
</dbReference>
<dbReference type="HOGENOM" id="CLU_027592_3_2_1"/>
<evidence type="ECO:0000256" key="2">
    <source>
        <dbReference type="ARBA" id="ARBA00011085"/>
    </source>
</evidence>
<dbReference type="OMA" id="IPPLIWH"/>
<organism evidence="12 13">
    <name type="scientific">Sphaerulina musiva (strain SO2202)</name>
    <name type="common">Poplar stem canker fungus</name>
    <name type="synonym">Septoria musiva</name>
    <dbReference type="NCBI Taxonomy" id="692275"/>
    <lineage>
        <taxon>Eukaryota</taxon>
        <taxon>Fungi</taxon>
        <taxon>Dikarya</taxon>
        <taxon>Ascomycota</taxon>
        <taxon>Pezizomycotina</taxon>
        <taxon>Dothideomycetes</taxon>
        <taxon>Dothideomycetidae</taxon>
        <taxon>Mycosphaerellales</taxon>
        <taxon>Mycosphaerellaceae</taxon>
        <taxon>Sphaerulina</taxon>
    </lineage>
</organism>
<dbReference type="PANTHER" id="PTHR28097">
    <property type="entry name" value="PHEROMONE A FACTOR RECEPTOR"/>
    <property type="match status" value="1"/>
</dbReference>
<feature type="transmembrane region" description="Helical" evidence="11">
    <location>
        <begin position="75"/>
        <end position="95"/>
    </location>
</feature>
<evidence type="ECO:0000313" key="12">
    <source>
        <dbReference type="EMBL" id="EMF11985.1"/>
    </source>
</evidence>
<keyword evidence="3" id="KW-0589">Pheromone response</keyword>
<dbReference type="eggNOG" id="ENOG502S44N">
    <property type="taxonomic scope" value="Eukaryota"/>
</dbReference>
<comment type="subcellular location">
    <subcellularLocation>
        <location evidence="1">Membrane</location>
        <topology evidence="1">Multi-pass membrane protein</topology>
    </subcellularLocation>
</comment>
<dbReference type="GO" id="GO:0005886">
    <property type="term" value="C:plasma membrane"/>
    <property type="evidence" value="ECO:0007669"/>
    <property type="project" value="TreeGrafter"/>
</dbReference>
<dbReference type="STRING" id="692275.N1QJK4"/>
<evidence type="ECO:0000256" key="5">
    <source>
        <dbReference type="ARBA" id="ARBA00022989"/>
    </source>
</evidence>
<evidence type="ECO:0000256" key="10">
    <source>
        <dbReference type="SAM" id="MobiDB-lite"/>
    </source>
</evidence>
<feature type="transmembrane region" description="Helical" evidence="11">
    <location>
        <begin position="6"/>
        <end position="24"/>
    </location>
</feature>
<gene>
    <name evidence="12" type="ORF">SEPMUDRAFT_8462</name>
</gene>
<dbReference type="GeneID" id="27907498"/>
<feature type="region of interest" description="Disordered" evidence="10">
    <location>
        <begin position="336"/>
        <end position="356"/>
    </location>
</feature>
<dbReference type="CDD" id="cd14966">
    <property type="entry name" value="7tmD_STE3"/>
    <property type="match status" value="1"/>
</dbReference>
<dbReference type="Proteomes" id="UP000016931">
    <property type="component" value="Unassembled WGS sequence"/>
</dbReference>
<evidence type="ECO:0000256" key="9">
    <source>
        <dbReference type="ARBA" id="ARBA00023224"/>
    </source>
</evidence>
<feature type="compositionally biased region" description="Polar residues" evidence="10">
    <location>
        <begin position="340"/>
        <end position="356"/>
    </location>
</feature>
<proteinExistence type="inferred from homology"/>